<evidence type="ECO:0000313" key="5">
    <source>
        <dbReference type="Proteomes" id="UP001595607"/>
    </source>
</evidence>
<dbReference type="CDD" id="cd06223">
    <property type="entry name" value="PRTases_typeI"/>
    <property type="match status" value="1"/>
</dbReference>
<evidence type="ECO:0000256" key="1">
    <source>
        <dbReference type="ARBA" id="ARBA00048811"/>
    </source>
</evidence>
<dbReference type="EC" id="2.4.2.-" evidence="4"/>
<keyword evidence="5" id="KW-1185">Reference proteome</keyword>
<dbReference type="PANTHER" id="PTHR43340:SF1">
    <property type="entry name" value="HYPOXANTHINE PHOSPHORIBOSYLTRANSFERASE"/>
    <property type="match status" value="1"/>
</dbReference>
<evidence type="ECO:0000313" key="4">
    <source>
        <dbReference type="EMBL" id="MFC3303840.1"/>
    </source>
</evidence>
<comment type="catalytic activity">
    <reaction evidence="1">
        <text>GMP + diphosphate = guanine + 5-phospho-alpha-D-ribose 1-diphosphate</text>
        <dbReference type="Rhea" id="RHEA:25424"/>
        <dbReference type="ChEBI" id="CHEBI:16235"/>
        <dbReference type="ChEBI" id="CHEBI:33019"/>
        <dbReference type="ChEBI" id="CHEBI:58017"/>
        <dbReference type="ChEBI" id="CHEBI:58115"/>
        <dbReference type="EC" id="2.4.2.8"/>
    </reaction>
    <physiologicalReaction direction="right-to-left" evidence="1">
        <dbReference type="Rhea" id="RHEA:25426"/>
    </physiologicalReaction>
</comment>
<evidence type="ECO:0000259" key="3">
    <source>
        <dbReference type="Pfam" id="PF00156"/>
    </source>
</evidence>
<keyword evidence="4" id="KW-0808">Transferase</keyword>
<proteinExistence type="predicted"/>
<reference evidence="5" key="1">
    <citation type="journal article" date="2019" name="Int. J. Syst. Evol. Microbiol.">
        <title>The Global Catalogue of Microorganisms (GCM) 10K type strain sequencing project: providing services to taxonomists for standard genome sequencing and annotation.</title>
        <authorList>
            <consortium name="The Broad Institute Genomics Platform"/>
            <consortium name="The Broad Institute Genome Sequencing Center for Infectious Disease"/>
            <person name="Wu L."/>
            <person name="Ma J."/>
        </authorList>
    </citation>
    <scope>NUCLEOTIDE SEQUENCE [LARGE SCALE GENOMIC DNA]</scope>
    <source>
        <strain evidence="5">KCTC 22245</strain>
    </source>
</reference>
<keyword evidence="4" id="KW-0328">Glycosyltransferase</keyword>
<feature type="domain" description="Phosphoribosyltransferase" evidence="3">
    <location>
        <begin position="12"/>
        <end position="157"/>
    </location>
</feature>
<sequence>MRTLFTEADIRARADELAASIVADLGKRFVLAPVLTGGFIFGADLARALVKAGADPEIDFVQLASYGHGRESSGLVRVVKDFTLDLAGRTVLLVDDVLDSGRSLAHGQTMLRERKAARVAIAVAVRKDKERAVPVDADYALFEAPADAFLVGYGMDDKGLQRGVPTIGALNG</sequence>
<dbReference type="RefSeq" id="WP_189576759.1">
    <property type="nucleotide sequence ID" value="NZ_BMXU01000002.1"/>
</dbReference>
<gene>
    <name evidence="4" type="ORF">ACFONP_13995</name>
</gene>
<dbReference type="InterPro" id="IPR029057">
    <property type="entry name" value="PRTase-like"/>
</dbReference>
<name>A0ABV7MGH4_9PROT</name>
<dbReference type="InterPro" id="IPR000836">
    <property type="entry name" value="PRTase_dom"/>
</dbReference>
<dbReference type="GO" id="GO:0016757">
    <property type="term" value="F:glycosyltransferase activity"/>
    <property type="evidence" value="ECO:0007669"/>
    <property type="project" value="UniProtKB-KW"/>
</dbReference>
<dbReference type="PANTHER" id="PTHR43340">
    <property type="entry name" value="HYPOXANTHINE-GUANINE PHOSPHORIBOSYLTRANSFERASE"/>
    <property type="match status" value="1"/>
</dbReference>
<comment type="caution">
    <text evidence="4">The sequence shown here is derived from an EMBL/GenBank/DDBJ whole genome shotgun (WGS) entry which is preliminary data.</text>
</comment>
<dbReference type="EMBL" id="JBHRVA010000003">
    <property type="protein sequence ID" value="MFC3303840.1"/>
    <property type="molecule type" value="Genomic_DNA"/>
</dbReference>
<accession>A0ABV7MGH4</accession>
<dbReference type="InterPro" id="IPR050408">
    <property type="entry name" value="HGPRT"/>
</dbReference>
<protein>
    <submittedName>
        <fullName evidence="4">Phosphoribosyltransferase</fullName>
        <ecNumber evidence="4">2.4.2.-</ecNumber>
    </submittedName>
</protein>
<dbReference type="Proteomes" id="UP001595607">
    <property type="component" value="Unassembled WGS sequence"/>
</dbReference>
<dbReference type="Pfam" id="PF00156">
    <property type="entry name" value="Pribosyltran"/>
    <property type="match status" value="1"/>
</dbReference>
<dbReference type="SUPFAM" id="SSF53271">
    <property type="entry name" value="PRTase-like"/>
    <property type="match status" value="1"/>
</dbReference>
<comment type="catalytic activity">
    <reaction evidence="2">
        <text>IMP + diphosphate = hypoxanthine + 5-phospho-alpha-D-ribose 1-diphosphate</text>
        <dbReference type="Rhea" id="RHEA:17973"/>
        <dbReference type="ChEBI" id="CHEBI:17368"/>
        <dbReference type="ChEBI" id="CHEBI:33019"/>
        <dbReference type="ChEBI" id="CHEBI:58017"/>
        <dbReference type="ChEBI" id="CHEBI:58053"/>
        <dbReference type="EC" id="2.4.2.8"/>
    </reaction>
    <physiologicalReaction direction="right-to-left" evidence="2">
        <dbReference type="Rhea" id="RHEA:17975"/>
    </physiologicalReaction>
</comment>
<evidence type="ECO:0000256" key="2">
    <source>
        <dbReference type="ARBA" id="ARBA00049402"/>
    </source>
</evidence>
<organism evidence="4 5">
    <name type="scientific">Parvularcula lutaonensis</name>
    <dbReference type="NCBI Taxonomy" id="491923"/>
    <lineage>
        <taxon>Bacteria</taxon>
        <taxon>Pseudomonadati</taxon>
        <taxon>Pseudomonadota</taxon>
        <taxon>Alphaproteobacteria</taxon>
        <taxon>Parvularculales</taxon>
        <taxon>Parvularculaceae</taxon>
        <taxon>Parvularcula</taxon>
    </lineage>
</organism>
<dbReference type="Gene3D" id="3.40.50.2020">
    <property type="match status" value="1"/>
</dbReference>